<organism evidence="3 4">
    <name type="scientific">Tistrella bauzanensis</name>
    <dbReference type="NCBI Taxonomy" id="657419"/>
    <lineage>
        <taxon>Bacteria</taxon>
        <taxon>Pseudomonadati</taxon>
        <taxon>Pseudomonadota</taxon>
        <taxon>Alphaproteobacteria</taxon>
        <taxon>Geminicoccales</taxon>
        <taxon>Geminicoccaceae</taxon>
        <taxon>Tistrella</taxon>
    </lineage>
</organism>
<gene>
    <name evidence="3" type="ORF">GCM10011505_19100</name>
</gene>
<dbReference type="PANTHER" id="PTHR43767:SF1">
    <property type="entry name" value="NONRIBOSOMAL PEPTIDE SYNTHASE PES1 (EUROFUNG)-RELATED"/>
    <property type="match status" value="1"/>
</dbReference>
<reference evidence="4" key="1">
    <citation type="journal article" date="2019" name="Int. J. Syst. Evol. Microbiol.">
        <title>The Global Catalogue of Microorganisms (GCM) 10K type strain sequencing project: providing services to taxonomists for standard genome sequencing and annotation.</title>
        <authorList>
            <consortium name="The Broad Institute Genomics Platform"/>
            <consortium name="The Broad Institute Genome Sequencing Center for Infectious Disease"/>
            <person name="Wu L."/>
            <person name="Ma J."/>
        </authorList>
    </citation>
    <scope>NUCLEOTIDE SEQUENCE [LARGE SCALE GENOMIC DNA]</scope>
    <source>
        <strain evidence="4">CGMCC 1.10188</strain>
    </source>
</reference>
<sequence>MSTTVTTPPQPPAFQDHVGDITRYRRLHEVMAAAAAAHPDKPAIVHDDGRISFSAMMTGSAELAKHFDAWGIRPGDRLLIVCENAPALIGALLAASRRDVWAIPLNARLTAAEVDRIADHAGARRILYTTAVSAEARAHADRAGATPVDLGVFGMVMLSPLAETVTPEPVEDDPAAQVAALVYTTGTTGAPKGVMITHANLLRVAETSGRGRHITADDVVYAVLPMSHIFGLSSVMTGSLMRAATLRLAPRFDTDAVFAALADEGVTMFQGVPAMYQRMLAVLKSRGIDSIARPRLRYCSAGGSPLDPAVKAAAERLMGTALHNGYGLTETTSAVSQTTPHEPATDDTVGRALPGMAVKVVDDQDRDLPDGAVGRLWVRSVGVMKGYYRAPDLTAEVMRPGGWFDTGDLARIERGLIYIAGRSKELIIRSGFNVYPPEVEGVLNAHPDVAQSAVVGRSVPGNEEVVAFVQPVPGRRLTVPDLTAWVTDRLAPYKRPAEFVILDMLPATATGKVLKAQLKMQAVRH</sequence>
<feature type="domain" description="AMP-dependent synthetase/ligase" evidence="1">
    <location>
        <begin position="33"/>
        <end position="388"/>
    </location>
</feature>
<dbReference type="SUPFAM" id="SSF56801">
    <property type="entry name" value="Acetyl-CoA synthetase-like"/>
    <property type="match status" value="1"/>
</dbReference>
<keyword evidence="4" id="KW-1185">Reference proteome</keyword>
<dbReference type="InterPro" id="IPR045851">
    <property type="entry name" value="AMP-bd_C_sf"/>
</dbReference>
<dbReference type="InterPro" id="IPR020845">
    <property type="entry name" value="AMP-binding_CS"/>
</dbReference>
<evidence type="ECO:0000259" key="2">
    <source>
        <dbReference type="Pfam" id="PF13193"/>
    </source>
</evidence>
<accession>A0ABQ1IH42</accession>
<evidence type="ECO:0000313" key="4">
    <source>
        <dbReference type="Proteomes" id="UP000603352"/>
    </source>
</evidence>
<name>A0ABQ1IH42_9PROT</name>
<dbReference type="PROSITE" id="PS00455">
    <property type="entry name" value="AMP_BINDING"/>
    <property type="match status" value="1"/>
</dbReference>
<dbReference type="Gene3D" id="3.30.300.30">
    <property type="match status" value="1"/>
</dbReference>
<feature type="domain" description="AMP-binding enzyme C-terminal" evidence="2">
    <location>
        <begin position="438"/>
        <end position="512"/>
    </location>
</feature>
<evidence type="ECO:0000313" key="3">
    <source>
        <dbReference type="EMBL" id="GGB37789.1"/>
    </source>
</evidence>
<dbReference type="RefSeq" id="WP_188577181.1">
    <property type="nucleotide sequence ID" value="NZ_BMDZ01000018.1"/>
</dbReference>
<proteinExistence type="predicted"/>
<dbReference type="InterPro" id="IPR025110">
    <property type="entry name" value="AMP-bd_C"/>
</dbReference>
<dbReference type="Gene3D" id="3.40.50.12780">
    <property type="entry name" value="N-terminal domain of ligase-like"/>
    <property type="match status" value="1"/>
</dbReference>
<dbReference type="Proteomes" id="UP000603352">
    <property type="component" value="Unassembled WGS sequence"/>
</dbReference>
<evidence type="ECO:0000259" key="1">
    <source>
        <dbReference type="Pfam" id="PF00501"/>
    </source>
</evidence>
<dbReference type="Pfam" id="PF00501">
    <property type="entry name" value="AMP-binding"/>
    <property type="match status" value="1"/>
</dbReference>
<dbReference type="InterPro" id="IPR042099">
    <property type="entry name" value="ANL_N_sf"/>
</dbReference>
<dbReference type="InterPro" id="IPR050237">
    <property type="entry name" value="ATP-dep_AMP-bd_enzyme"/>
</dbReference>
<dbReference type="EMBL" id="BMDZ01000018">
    <property type="protein sequence ID" value="GGB37789.1"/>
    <property type="molecule type" value="Genomic_DNA"/>
</dbReference>
<dbReference type="Pfam" id="PF13193">
    <property type="entry name" value="AMP-binding_C"/>
    <property type="match status" value="1"/>
</dbReference>
<protein>
    <submittedName>
        <fullName evidence="3">AMP-binding protein</fullName>
    </submittedName>
</protein>
<comment type="caution">
    <text evidence="3">The sequence shown here is derived from an EMBL/GenBank/DDBJ whole genome shotgun (WGS) entry which is preliminary data.</text>
</comment>
<dbReference type="PANTHER" id="PTHR43767">
    <property type="entry name" value="LONG-CHAIN-FATTY-ACID--COA LIGASE"/>
    <property type="match status" value="1"/>
</dbReference>
<dbReference type="InterPro" id="IPR000873">
    <property type="entry name" value="AMP-dep_synth/lig_dom"/>
</dbReference>